<comment type="caution">
    <text evidence="2">The sequence shown here is derived from an EMBL/GenBank/DDBJ whole genome shotgun (WGS) entry which is preliminary data.</text>
</comment>
<organism evidence="2 3">
    <name type="scientific">Parachlamydia acanthamoebae</name>
    <dbReference type="NCBI Taxonomy" id="83552"/>
    <lineage>
        <taxon>Bacteria</taxon>
        <taxon>Pseudomonadati</taxon>
        <taxon>Chlamydiota</taxon>
        <taxon>Chlamydiia</taxon>
        <taxon>Parachlamydiales</taxon>
        <taxon>Parachlamydiaceae</taxon>
        <taxon>Parachlamydia</taxon>
    </lineage>
</organism>
<name>A0A0C1C560_9BACT</name>
<evidence type="ECO:0000313" key="3">
    <source>
        <dbReference type="Proteomes" id="UP000031307"/>
    </source>
</evidence>
<keyword evidence="1" id="KW-0732">Signal</keyword>
<dbReference type="Proteomes" id="UP000031307">
    <property type="component" value="Unassembled WGS sequence"/>
</dbReference>
<feature type="signal peptide" evidence="1">
    <location>
        <begin position="1"/>
        <end position="25"/>
    </location>
</feature>
<reference evidence="2 3" key="1">
    <citation type="journal article" date="2014" name="Mol. Biol. Evol.">
        <title>Massive expansion of Ubiquitination-related gene families within the Chlamydiae.</title>
        <authorList>
            <person name="Domman D."/>
            <person name="Collingro A."/>
            <person name="Lagkouvardos I."/>
            <person name="Gehre L."/>
            <person name="Weinmaier T."/>
            <person name="Rattei T."/>
            <person name="Subtil A."/>
            <person name="Horn M."/>
        </authorList>
    </citation>
    <scope>NUCLEOTIDE SEQUENCE [LARGE SCALE GENOMIC DNA]</scope>
    <source>
        <strain evidence="2 3">OEW1</strain>
    </source>
</reference>
<dbReference type="AlphaFoldDB" id="A0A0C1C560"/>
<dbReference type="PATRIC" id="fig|83552.4.peg.221"/>
<feature type="chain" id="PRO_5002142686" evidence="1">
    <location>
        <begin position="26"/>
        <end position="470"/>
    </location>
</feature>
<protein>
    <submittedName>
        <fullName evidence="2">Uncharacterized protein</fullName>
    </submittedName>
</protein>
<proteinExistence type="predicted"/>
<evidence type="ECO:0000313" key="2">
    <source>
        <dbReference type="EMBL" id="KIA78571.1"/>
    </source>
</evidence>
<evidence type="ECO:0000256" key="1">
    <source>
        <dbReference type="SAM" id="SignalP"/>
    </source>
</evidence>
<dbReference type="EMBL" id="JSAM01000014">
    <property type="protein sequence ID" value="KIA78571.1"/>
    <property type="molecule type" value="Genomic_DNA"/>
</dbReference>
<accession>A0A0C1C560</accession>
<gene>
    <name evidence="2" type="ORF">DB43_DT00080</name>
</gene>
<sequence length="470" mass="54503">MPWRPLMKRLLTFCFTLFFTFSLCAKNFFSTDEASQNAAASLTYYLEQLCLSLSDEQNAPFESVSFSEDDVMELWQTVESFCCRETSQTYAQSISNAFHHFRHIDFKQPKEEIFLDLFPCFLEVHSLWLTSINEDAVEASLEALTDLTEESKAFLNQKKYLLTMHACNQIQNKLATTIHDGEKNKLLNLLNWVSTSGMDASEGKWQKWKNYYNSSEKDPLKAALKFSAHYNDFQKNPKLSSSARKKLMPYLLPKKHAVKSHLDKIFLHARATQNPQSLSDANFQVISVQGRSFIHVLAHPSFPHYLLKVVLDNELRKKRSKPEWEWFARRCEYAKKVADLIDKHHIKSFTVPKKWVYPLPLKPSPPSSSAYKQKPVALVVQKMNLVPYQETLDTWRNQIGQEQLKELYTIVSRLSKVSIRPDNLPLTTSGKFAFVDTEYVRGSPSYGFIRPYLSKEMRVYWDRLVSKGGK</sequence>